<dbReference type="InterPro" id="IPR029058">
    <property type="entry name" value="AB_hydrolase_fold"/>
</dbReference>
<feature type="compositionally biased region" description="Low complexity" evidence="3">
    <location>
        <begin position="126"/>
        <end position="138"/>
    </location>
</feature>
<dbReference type="SMART" id="SM00824">
    <property type="entry name" value="PKS_TE"/>
    <property type="match status" value="1"/>
</dbReference>
<dbReference type="FunFam" id="3.40.50.980:FF:000001">
    <property type="entry name" value="Non-ribosomal peptide synthetase"/>
    <property type="match status" value="1"/>
</dbReference>
<keyword evidence="1" id="KW-0596">Phosphopantetheine</keyword>
<dbReference type="PROSITE" id="PS00012">
    <property type="entry name" value="PHOSPHOPANTETHEINE"/>
    <property type="match status" value="1"/>
</dbReference>
<dbReference type="FunFam" id="3.30.300.30:FF:000010">
    <property type="entry name" value="Enterobactin synthetase component F"/>
    <property type="match status" value="1"/>
</dbReference>
<dbReference type="SUPFAM" id="SSF47336">
    <property type="entry name" value="ACP-like"/>
    <property type="match status" value="1"/>
</dbReference>
<dbReference type="PANTHER" id="PTHR45527">
    <property type="entry name" value="NONRIBOSOMAL PEPTIDE SYNTHETASE"/>
    <property type="match status" value="1"/>
</dbReference>
<evidence type="ECO:0000313" key="6">
    <source>
        <dbReference type="Proteomes" id="UP000295345"/>
    </source>
</evidence>
<dbReference type="SMART" id="SM00823">
    <property type="entry name" value="PKS_PP"/>
    <property type="match status" value="1"/>
</dbReference>
<dbReference type="InterPro" id="IPR036736">
    <property type="entry name" value="ACP-like_sf"/>
</dbReference>
<evidence type="ECO:0000256" key="1">
    <source>
        <dbReference type="ARBA" id="ARBA00022450"/>
    </source>
</evidence>
<dbReference type="SUPFAM" id="SSF56801">
    <property type="entry name" value="Acetyl-CoA synthetase-like"/>
    <property type="match status" value="1"/>
</dbReference>
<evidence type="ECO:0000259" key="4">
    <source>
        <dbReference type="PROSITE" id="PS50075"/>
    </source>
</evidence>
<dbReference type="PROSITE" id="PS00455">
    <property type="entry name" value="AMP_BINDING"/>
    <property type="match status" value="1"/>
</dbReference>
<dbReference type="InterPro" id="IPR006162">
    <property type="entry name" value="Ppantetheine_attach_site"/>
</dbReference>
<dbReference type="Gene3D" id="2.30.38.10">
    <property type="entry name" value="Luciferase, Domain 3"/>
    <property type="match status" value="1"/>
</dbReference>
<dbReference type="GO" id="GO:0017000">
    <property type="term" value="P:antibiotic biosynthetic process"/>
    <property type="evidence" value="ECO:0007669"/>
    <property type="project" value="UniProtKB-ARBA"/>
</dbReference>
<reference evidence="5 6" key="1">
    <citation type="submission" date="2019-03" db="EMBL/GenBank/DDBJ databases">
        <title>Draft genome sequences of novel Actinobacteria.</title>
        <authorList>
            <person name="Sahin N."/>
            <person name="Ay H."/>
            <person name="Saygin H."/>
        </authorList>
    </citation>
    <scope>NUCLEOTIDE SEQUENCE [LARGE SCALE GENOMIC DNA]</scope>
    <source>
        <strain evidence="5 6">DSM 41900</strain>
    </source>
</reference>
<dbReference type="Pfam" id="PF13193">
    <property type="entry name" value="AMP-binding_C"/>
    <property type="match status" value="1"/>
</dbReference>
<evidence type="ECO:0000256" key="3">
    <source>
        <dbReference type="SAM" id="MobiDB-lite"/>
    </source>
</evidence>
<dbReference type="InterPro" id="IPR001031">
    <property type="entry name" value="Thioesterase"/>
</dbReference>
<dbReference type="InterPro" id="IPR025110">
    <property type="entry name" value="AMP-bd_C"/>
</dbReference>
<dbReference type="GO" id="GO:0005737">
    <property type="term" value="C:cytoplasm"/>
    <property type="evidence" value="ECO:0007669"/>
    <property type="project" value="TreeGrafter"/>
</dbReference>
<dbReference type="Pfam" id="PF00501">
    <property type="entry name" value="AMP-binding"/>
    <property type="match status" value="1"/>
</dbReference>
<dbReference type="Gene3D" id="3.40.50.1820">
    <property type="entry name" value="alpha/beta hydrolase"/>
    <property type="match status" value="1"/>
</dbReference>
<evidence type="ECO:0000256" key="2">
    <source>
        <dbReference type="ARBA" id="ARBA00022553"/>
    </source>
</evidence>
<dbReference type="InterPro" id="IPR045851">
    <property type="entry name" value="AMP-bd_C_sf"/>
</dbReference>
<name>A0A4R4TUA1_9ACTN</name>
<dbReference type="NCBIfam" id="TIGR01733">
    <property type="entry name" value="AA-adenyl-dom"/>
    <property type="match status" value="1"/>
</dbReference>
<keyword evidence="2" id="KW-0597">Phosphoprotein</keyword>
<protein>
    <submittedName>
        <fullName evidence="5">Amino acid adenylation domain-containing protein</fullName>
    </submittedName>
</protein>
<dbReference type="GO" id="GO:0043041">
    <property type="term" value="P:amino acid activation for nonribosomal peptide biosynthetic process"/>
    <property type="evidence" value="ECO:0007669"/>
    <property type="project" value="TreeGrafter"/>
</dbReference>
<dbReference type="Proteomes" id="UP000295345">
    <property type="component" value="Unassembled WGS sequence"/>
</dbReference>
<dbReference type="InterPro" id="IPR010071">
    <property type="entry name" value="AA_adenyl_dom"/>
</dbReference>
<gene>
    <name evidence="5" type="ORF">E1283_02495</name>
</gene>
<dbReference type="GO" id="GO:0044550">
    <property type="term" value="P:secondary metabolite biosynthetic process"/>
    <property type="evidence" value="ECO:0007669"/>
    <property type="project" value="TreeGrafter"/>
</dbReference>
<dbReference type="SUPFAM" id="SSF53474">
    <property type="entry name" value="alpha/beta-Hydrolases"/>
    <property type="match status" value="1"/>
</dbReference>
<dbReference type="AlphaFoldDB" id="A0A4R4TUA1"/>
<dbReference type="InterPro" id="IPR020845">
    <property type="entry name" value="AMP-binding_CS"/>
</dbReference>
<proteinExistence type="predicted"/>
<dbReference type="OrthoDB" id="2472181at2"/>
<dbReference type="Gene3D" id="3.40.50.980">
    <property type="match status" value="2"/>
</dbReference>
<dbReference type="PROSITE" id="PS50075">
    <property type="entry name" value="CARRIER"/>
    <property type="match status" value="1"/>
</dbReference>
<dbReference type="InterPro" id="IPR020806">
    <property type="entry name" value="PKS_PP-bd"/>
</dbReference>
<organism evidence="5 6">
    <name type="scientific">Streptomyces hainanensis</name>
    <dbReference type="NCBI Taxonomy" id="402648"/>
    <lineage>
        <taxon>Bacteria</taxon>
        <taxon>Bacillati</taxon>
        <taxon>Actinomycetota</taxon>
        <taxon>Actinomycetes</taxon>
        <taxon>Kitasatosporales</taxon>
        <taxon>Streptomycetaceae</taxon>
        <taxon>Streptomyces</taxon>
    </lineage>
</organism>
<evidence type="ECO:0000313" key="5">
    <source>
        <dbReference type="EMBL" id="TDC79574.1"/>
    </source>
</evidence>
<dbReference type="Gene3D" id="3.30.300.30">
    <property type="match status" value="1"/>
</dbReference>
<dbReference type="GO" id="GO:0031177">
    <property type="term" value="F:phosphopantetheine binding"/>
    <property type="evidence" value="ECO:0007669"/>
    <property type="project" value="InterPro"/>
</dbReference>
<dbReference type="InterPro" id="IPR000873">
    <property type="entry name" value="AMP-dep_synth/lig_dom"/>
</dbReference>
<sequence>MGAPRPAEGPTAPSRPVTAAESWPRTRVIEETLALARSVLDRREALAEAQIAVLEAALSLMRAGETADLSPAEHVGLLSSALGSVRAAAQAAAFSVVRAQDAIRRQCGAPRPSATTAERPPGTRGSSAAAPAAAPASPGTWPGLGSPSGIRAAAGPSSPVTRAPHRAHTEVEKPMPAESQVPATIPARFTAQVRLRPDAVAVVCGDTELRYAELDERADRMARLLRRLGVGHESRVAVLQERSADLVVSLLAIAKAGAAYVPLHTGYPPARMAWVMRDTGAEVLLTDRASHVFRFDHRARVLTVDEPGTEDDGPWREVRGNAPPEEDPPGPAHPLSLAYIMHTSGSTGQPKGVAVSHQGVADLAADECWGAAARAVLLHAPYAFDISTYELWVPLLNGGRVVLAPPGALVADELRDMVAAHGLTAVHLTAGLFGAMAEESPGAFAGLVELLTGGDVVSPRGVRRVLEQCPGIAVRHLYGPTEVTLFATHCLIREPPSAERLPLGEARSAMRVRLLDDGLSPVVEGGTGELYVAGSGLARGYLDRPEASATRFVPDPFGPPGTRMFRTGDMARLRPGGALEFVGRRDDQVKISGFRVELGEVEAAVSGHPGVNQVAVVARTDTFGDRRLVAYVAGREPDSLTRSVPEHLAGVLPAYMVPTTVVALPALPLTPNGKVDRDALPAPELALDGRRVRSPREKLLCEVFAALLWVDEVAPDDDFFDLGGHSMLAVQLLRRLRELPGGALTLHDVFRSPTPRGLAKRMGREGERGLTDVLLALRTTGAELPLFCVHPILGLSWSYTALLPHLGGEQPLYGLQATGAAPAATPLGSLDDLAQEYLTRIRLVQPTGPYRLMGWSLGGLIAHAMATTLQERGEEVSVLALIDAYPRRPGPDAGVAPHENREVLDALLSSVDPSGGRTARAVTAGRAEVVAAVSEATGLADAGALVDAALRNSRLANGFSPRKFQGDLLFFSASTDRPSGLTAELWERAVTGRVVEQQVAADHYSIMRPAAAREVGRVLSLWLRGEHPDGPRPITPE</sequence>
<dbReference type="PANTHER" id="PTHR45527:SF1">
    <property type="entry name" value="FATTY ACID SYNTHASE"/>
    <property type="match status" value="1"/>
</dbReference>
<dbReference type="Pfam" id="PF00550">
    <property type="entry name" value="PP-binding"/>
    <property type="match status" value="1"/>
</dbReference>
<feature type="region of interest" description="Disordered" evidence="3">
    <location>
        <begin position="1"/>
        <end position="21"/>
    </location>
</feature>
<feature type="region of interest" description="Disordered" evidence="3">
    <location>
        <begin position="105"/>
        <end position="179"/>
    </location>
</feature>
<comment type="caution">
    <text evidence="5">The sequence shown here is derived from an EMBL/GenBank/DDBJ whole genome shotgun (WGS) entry which is preliminary data.</text>
</comment>
<accession>A0A4R4TUA1</accession>
<dbReference type="Pfam" id="PF00975">
    <property type="entry name" value="Thioesterase"/>
    <property type="match status" value="1"/>
</dbReference>
<dbReference type="EMBL" id="SMKI01000014">
    <property type="protein sequence ID" value="TDC79574.1"/>
    <property type="molecule type" value="Genomic_DNA"/>
</dbReference>
<feature type="domain" description="Carrier" evidence="4">
    <location>
        <begin position="691"/>
        <end position="766"/>
    </location>
</feature>
<keyword evidence="6" id="KW-1185">Reference proteome</keyword>
<dbReference type="CDD" id="cd12117">
    <property type="entry name" value="A_NRPS_Srf_like"/>
    <property type="match status" value="1"/>
</dbReference>
<feature type="region of interest" description="Disordered" evidence="3">
    <location>
        <begin position="304"/>
        <end position="334"/>
    </location>
</feature>
<dbReference type="InterPro" id="IPR009081">
    <property type="entry name" value="PP-bd_ACP"/>
</dbReference>
<dbReference type="InterPro" id="IPR020802">
    <property type="entry name" value="TesA-like"/>
</dbReference>